<feature type="region of interest" description="Disordered" evidence="1">
    <location>
        <begin position="52"/>
        <end position="73"/>
    </location>
</feature>
<keyword evidence="3" id="KW-1185">Reference proteome</keyword>
<evidence type="ECO:0000256" key="1">
    <source>
        <dbReference type="SAM" id="MobiDB-lite"/>
    </source>
</evidence>
<reference evidence="2 3" key="1">
    <citation type="journal article" date="2014" name="PLoS ONE">
        <title>Global Analysis of Gene Expression Profiles in Physic Nut (Jatropha curcas L.) Seedlings Exposed to Salt Stress.</title>
        <authorList>
            <person name="Zhang L."/>
            <person name="Zhang C."/>
            <person name="Wu P."/>
            <person name="Chen Y."/>
            <person name="Li M."/>
            <person name="Jiang H."/>
            <person name="Wu G."/>
        </authorList>
    </citation>
    <scope>NUCLEOTIDE SEQUENCE [LARGE SCALE GENOMIC DNA]</scope>
    <source>
        <strain evidence="3">cv. GZQX0401</strain>
        <tissue evidence="2">Young leaves</tissue>
    </source>
</reference>
<gene>
    <name evidence="2" type="ORF">JCGZ_06273</name>
</gene>
<protein>
    <submittedName>
        <fullName evidence="2">Uncharacterized protein</fullName>
    </submittedName>
</protein>
<accession>A0A067KMB1</accession>
<dbReference type="AlphaFoldDB" id="A0A067KMB1"/>
<name>A0A067KMB1_JATCU</name>
<evidence type="ECO:0000313" key="3">
    <source>
        <dbReference type="Proteomes" id="UP000027138"/>
    </source>
</evidence>
<organism evidence="2 3">
    <name type="scientific">Jatropha curcas</name>
    <name type="common">Barbados nut</name>
    <dbReference type="NCBI Taxonomy" id="180498"/>
    <lineage>
        <taxon>Eukaryota</taxon>
        <taxon>Viridiplantae</taxon>
        <taxon>Streptophyta</taxon>
        <taxon>Embryophyta</taxon>
        <taxon>Tracheophyta</taxon>
        <taxon>Spermatophyta</taxon>
        <taxon>Magnoliopsida</taxon>
        <taxon>eudicotyledons</taxon>
        <taxon>Gunneridae</taxon>
        <taxon>Pentapetalae</taxon>
        <taxon>rosids</taxon>
        <taxon>fabids</taxon>
        <taxon>Malpighiales</taxon>
        <taxon>Euphorbiaceae</taxon>
        <taxon>Crotonoideae</taxon>
        <taxon>Jatropheae</taxon>
        <taxon>Jatropha</taxon>
    </lineage>
</organism>
<evidence type="ECO:0000313" key="2">
    <source>
        <dbReference type="EMBL" id="KDP37217.1"/>
    </source>
</evidence>
<proteinExistence type="predicted"/>
<dbReference type="Proteomes" id="UP000027138">
    <property type="component" value="Unassembled WGS sequence"/>
</dbReference>
<dbReference type="EMBL" id="KK914415">
    <property type="protein sequence ID" value="KDP37217.1"/>
    <property type="molecule type" value="Genomic_DNA"/>
</dbReference>
<sequence>MSSEERRRQLRDNAREAEETAKVAALAAEAADKVAATAYGAKLVKLAESVAAANPMAKPPTDVKQNKPVSKEH</sequence>